<accession>A0A7J6KHA1</accession>
<name>A0A7J6KHA1_PEROL</name>
<feature type="non-terminal residue" evidence="1">
    <location>
        <position position="1"/>
    </location>
</feature>
<sequence>STNASVIEERLIEELELRGIDEQLWKRLGSLSCDGAASMSSDHLGLFGRLKARFELEGLQFQHCRAHRVNLAAKAVLATGDHLEVEDAISLTQDLYVYMSKSNKKTELFKKITKESAEEDDPTNSAVQTKFLKLVEAG</sequence>
<proteinExistence type="predicted"/>
<reference evidence="1 2" key="1">
    <citation type="submission" date="2020-04" db="EMBL/GenBank/DDBJ databases">
        <title>Perkinsus olseni comparative genomics.</title>
        <authorList>
            <person name="Bogema D.R."/>
        </authorList>
    </citation>
    <scope>NUCLEOTIDE SEQUENCE [LARGE SCALE GENOMIC DNA]</scope>
    <source>
        <strain evidence="1">ATCC PRA-31</strain>
    </source>
</reference>
<feature type="non-terminal residue" evidence="1">
    <location>
        <position position="138"/>
    </location>
</feature>
<dbReference type="AlphaFoldDB" id="A0A7J6KHA1"/>
<dbReference type="EMBL" id="JABANN010003135">
    <property type="protein sequence ID" value="KAF4646755.1"/>
    <property type="molecule type" value="Genomic_DNA"/>
</dbReference>
<comment type="caution">
    <text evidence="1">The sequence shown here is derived from an EMBL/GenBank/DDBJ whole genome shotgun (WGS) entry which is preliminary data.</text>
</comment>
<evidence type="ECO:0000313" key="1">
    <source>
        <dbReference type="EMBL" id="KAF4646755.1"/>
    </source>
</evidence>
<dbReference type="Proteomes" id="UP000572268">
    <property type="component" value="Unassembled WGS sequence"/>
</dbReference>
<gene>
    <name evidence="1" type="ORF">FOL46_005200</name>
</gene>
<organism evidence="1 2">
    <name type="scientific">Perkinsus olseni</name>
    <name type="common">Perkinsus atlanticus</name>
    <dbReference type="NCBI Taxonomy" id="32597"/>
    <lineage>
        <taxon>Eukaryota</taxon>
        <taxon>Sar</taxon>
        <taxon>Alveolata</taxon>
        <taxon>Perkinsozoa</taxon>
        <taxon>Perkinsea</taxon>
        <taxon>Perkinsida</taxon>
        <taxon>Perkinsidae</taxon>
        <taxon>Perkinsus</taxon>
    </lineage>
</organism>
<protein>
    <submittedName>
        <fullName evidence="1">Uncharacterized protein</fullName>
    </submittedName>
</protein>
<evidence type="ECO:0000313" key="2">
    <source>
        <dbReference type="Proteomes" id="UP000572268"/>
    </source>
</evidence>